<dbReference type="Pfam" id="PF00512">
    <property type="entry name" value="HisKA"/>
    <property type="match status" value="1"/>
</dbReference>
<evidence type="ECO:0000256" key="2">
    <source>
        <dbReference type="ARBA" id="ARBA00004370"/>
    </source>
</evidence>
<keyword evidence="5" id="KW-0808">Transferase</keyword>
<reference evidence="14 15" key="1">
    <citation type="submission" date="2017-03" db="EMBL/GenBank/DDBJ databases">
        <title>Lifting the veil on microbial sulfur biogeochemistry in mining wastewaters.</title>
        <authorList>
            <person name="Kantor R.S."/>
            <person name="Colenbrander Nelson T."/>
            <person name="Marshall S."/>
            <person name="Bennett D."/>
            <person name="Apte S."/>
            <person name="Camacho D."/>
            <person name="Thomas B.C."/>
            <person name="Warren L.A."/>
            <person name="Banfield J.F."/>
        </authorList>
    </citation>
    <scope>NUCLEOTIDE SEQUENCE [LARGE SCALE GENOMIC DNA]</scope>
    <source>
        <strain evidence="14">32-67-7</strain>
    </source>
</reference>
<keyword evidence="8 11" id="KW-1133">Transmembrane helix</keyword>
<evidence type="ECO:0000256" key="1">
    <source>
        <dbReference type="ARBA" id="ARBA00000085"/>
    </source>
</evidence>
<protein>
    <recommendedName>
        <fullName evidence="3">histidine kinase</fullName>
        <ecNumber evidence="3">2.7.13.3</ecNumber>
    </recommendedName>
</protein>
<comment type="catalytic activity">
    <reaction evidence="1">
        <text>ATP + protein L-histidine = ADP + protein N-phospho-L-histidine.</text>
        <dbReference type="EC" id="2.7.13.3"/>
    </reaction>
</comment>
<dbReference type="PANTHER" id="PTHR45436">
    <property type="entry name" value="SENSOR HISTIDINE KINASE YKOH"/>
    <property type="match status" value="1"/>
</dbReference>
<evidence type="ECO:0000256" key="4">
    <source>
        <dbReference type="ARBA" id="ARBA00022553"/>
    </source>
</evidence>
<dbReference type="Gene3D" id="1.10.287.130">
    <property type="match status" value="1"/>
</dbReference>
<dbReference type="SMART" id="SM00387">
    <property type="entry name" value="HATPase_c"/>
    <property type="match status" value="1"/>
</dbReference>
<dbReference type="InterPro" id="IPR004358">
    <property type="entry name" value="Sig_transdc_His_kin-like_C"/>
</dbReference>
<keyword evidence="7" id="KW-0418">Kinase</keyword>
<dbReference type="SMART" id="SM00304">
    <property type="entry name" value="HAMP"/>
    <property type="match status" value="1"/>
</dbReference>
<dbReference type="Proteomes" id="UP000215616">
    <property type="component" value="Unassembled WGS sequence"/>
</dbReference>
<dbReference type="SUPFAM" id="SSF158472">
    <property type="entry name" value="HAMP domain-like"/>
    <property type="match status" value="1"/>
</dbReference>
<evidence type="ECO:0000256" key="5">
    <source>
        <dbReference type="ARBA" id="ARBA00022679"/>
    </source>
</evidence>
<dbReference type="PROSITE" id="PS50885">
    <property type="entry name" value="HAMP"/>
    <property type="match status" value="1"/>
</dbReference>
<name>A0A258D8X2_CAUVI</name>
<dbReference type="InterPro" id="IPR005467">
    <property type="entry name" value="His_kinase_dom"/>
</dbReference>
<evidence type="ECO:0000313" key="15">
    <source>
        <dbReference type="Proteomes" id="UP000215616"/>
    </source>
</evidence>
<evidence type="ECO:0000256" key="3">
    <source>
        <dbReference type="ARBA" id="ARBA00012438"/>
    </source>
</evidence>
<dbReference type="Gene3D" id="3.30.565.10">
    <property type="entry name" value="Histidine kinase-like ATPase, C-terminal domain"/>
    <property type="match status" value="1"/>
</dbReference>
<comment type="subcellular location">
    <subcellularLocation>
        <location evidence="2">Membrane</location>
    </subcellularLocation>
</comment>
<dbReference type="CDD" id="cd00075">
    <property type="entry name" value="HATPase"/>
    <property type="match status" value="1"/>
</dbReference>
<evidence type="ECO:0000256" key="10">
    <source>
        <dbReference type="ARBA" id="ARBA00023136"/>
    </source>
</evidence>
<dbReference type="InterPro" id="IPR036097">
    <property type="entry name" value="HisK_dim/P_sf"/>
</dbReference>
<dbReference type="InterPro" id="IPR003594">
    <property type="entry name" value="HATPase_dom"/>
</dbReference>
<proteinExistence type="predicted"/>
<dbReference type="SUPFAM" id="SSF55874">
    <property type="entry name" value="ATPase domain of HSP90 chaperone/DNA topoisomerase II/histidine kinase"/>
    <property type="match status" value="1"/>
</dbReference>
<evidence type="ECO:0000256" key="6">
    <source>
        <dbReference type="ARBA" id="ARBA00022692"/>
    </source>
</evidence>
<sequence>MKPPPTLARRLGVAIIWMMVCAVIFIATASLGIDLLIQYEVKSRLPENLAQAVDLLEQNRVPASDDMLALMKTIAAEQPRALLLSYTGMALLSLLVIAICVWLTGRIARRVTDPIYAVAEGAGKIAAGDFSHRISPPAKLTREVSVLVDAFNAQAEALDRSESRMRFQTAAVAHELRTPLTVLRGYIHGALDGVFPRDDAQMRALLTQVEDLSRIIEDLRTVSLASSGALVLDITRCDLTAEALCVLDVMSPHLRDAGLVIETDLAPVVAWADPARVRQMLRAVLDNARRYAAEGGKLQIAVEEAADRCVVTVSDRGPGFPDDHRAFEGFWRADLSRTRATGGSGLGLSVVKALADAQGCQVSIANRRNGGARVEMRFMAA</sequence>
<evidence type="ECO:0000259" key="13">
    <source>
        <dbReference type="PROSITE" id="PS50885"/>
    </source>
</evidence>
<dbReference type="PROSITE" id="PS50109">
    <property type="entry name" value="HIS_KIN"/>
    <property type="match status" value="1"/>
</dbReference>
<dbReference type="InterPro" id="IPR050428">
    <property type="entry name" value="TCS_sensor_his_kinase"/>
</dbReference>
<dbReference type="InterPro" id="IPR003660">
    <property type="entry name" value="HAMP_dom"/>
</dbReference>
<evidence type="ECO:0000256" key="8">
    <source>
        <dbReference type="ARBA" id="ARBA00022989"/>
    </source>
</evidence>
<dbReference type="Pfam" id="PF02518">
    <property type="entry name" value="HATPase_c"/>
    <property type="match status" value="1"/>
</dbReference>
<evidence type="ECO:0000256" key="11">
    <source>
        <dbReference type="SAM" id="Phobius"/>
    </source>
</evidence>
<dbReference type="GO" id="GO:0000155">
    <property type="term" value="F:phosphorelay sensor kinase activity"/>
    <property type="evidence" value="ECO:0007669"/>
    <property type="project" value="InterPro"/>
</dbReference>
<feature type="transmembrane region" description="Helical" evidence="11">
    <location>
        <begin position="81"/>
        <end position="104"/>
    </location>
</feature>
<feature type="domain" description="HAMP" evidence="13">
    <location>
        <begin position="109"/>
        <end position="163"/>
    </location>
</feature>
<comment type="caution">
    <text evidence="14">The sequence shown here is derived from an EMBL/GenBank/DDBJ whole genome shotgun (WGS) entry which is preliminary data.</text>
</comment>
<dbReference type="CDD" id="cd06225">
    <property type="entry name" value="HAMP"/>
    <property type="match status" value="1"/>
</dbReference>
<dbReference type="AlphaFoldDB" id="A0A258D8X2"/>
<dbReference type="Pfam" id="PF00672">
    <property type="entry name" value="HAMP"/>
    <property type="match status" value="1"/>
</dbReference>
<dbReference type="PANTHER" id="PTHR45436:SF5">
    <property type="entry name" value="SENSOR HISTIDINE KINASE TRCS"/>
    <property type="match status" value="1"/>
</dbReference>
<dbReference type="EMBL" id="NCDQ01000090">
    <property type="protein sequence ID" value="OYX04241.1"/>
    <property type="molecule type" value="Genomic_DNA"/>
</dbReference>
<feature type="domain" description="Histidine kinase" evidence="12">
    <location>
        <begin position="171"/>
        <end position="381"/>
    </location>
</feature>
<organism evidence="14 15">
    <name type="scientific">Caulobacter vibrioides</name>
    <name type="common">Caulobacter crescentus</name>
    <dbReference type="NCBI Taxonomy" id="155892"/>
    <lineage>
        <taxon>Bacteria</taxon>
        <taxon>Pseudomonadati</taxon>
        <taxon>Pseudomonadota</taxon>
        <taxon>Alphaproteobacteria</taxon>
        <taxon>Caulobacterales</taxon>
        <taxon>Caulobacteraceae</taxon>
        <taxon>Caulobacter</taxon>
    </lineage>
</organism>
<keyword evidence="9" id="KW-0902">Two-component regulatory system</keyword>
<evidence type="ECO:0000256" key="9">
    <source>
        <dbReference type="ARBA" id="ARBA00023012"/>
    </source>
</evidence>
<dbReference type="SUPFAM" id="SSF47384">
    <property type="entry name" value="Homodimeric domain of signal transducing histidine kinase"/>
    <property type="match status" value="1"/>
</dbReference>
<evidence type="ECO:0000256" key="7">
    <source>
        <dbReference type="ARBA" id="ARBA00022777"/>
    </source>
</evidence>
<evidence type="ECO:0000259" key="12">
    <source>
        <dbReference type="PROSITE" id="PS50109"/>
    </source>
</evidence>
<dbReference type="GO" id="GO:0005886">
    <property type="term" value="C:plasma membrane"/>
    <property type="evidence" value="ECO:0007669"/>
    <property type="project" value="TreeGrafter"/>
</dbReference>
<keyword evidence="6 11" id="KW-0812">Transmembrane</keyword>
<dbReference type="EC" id="2.7.13.3" evidence="3"/>
<dbReference type="CDD" id="cd00082">
    <property type="entry name" value="HisKA"/>
    <property type="match status" value="1"/>
</dbReference>
<dbReference type="InterPro" id="IPR036890">
    <property type="entry name" value="HATPase_C_sf"/>
</dbReference>
<feature type="transmembrane region" description="Helical" evidence="11">
    <location>
        <begin position="12"/>
        <end position="37"/>
    </location>
</feature>
<accession>A0A258D8X2</accession>
<gene>
    <name evidence="14" type="ORF">B7Z12_07195</name>
</gene>
<keyword evidence="4" id="KW-0597">Phosphoprotein</keyword>
<dbReference type="Gene3D" id="6.10.340.10">
    <property type="match status" value="1"/>
</dbReference>
<dbReference type="InterPro" id="IPR003661">
    <property type="entry name" value="HisK_dim/P_dom"/>
</dbReference>
<dbReference type="PRINTS" id="PR00344">
    <property type="entry name" value="BCTRLSENSOR"/>
</dbReference>
<dbReference type="SMART" id="SM00388">
    <property type="entry name" value="HisKA"/>
    <property type="match status" value="1"/>
</dbReference>
<keyword evidence="10 11" id="KW-0472">Membrane</keyword>
<evidence type="ECO:0000313" key="14">
    <source>
        <dbReference type="EMBL" id="OYX04241.1"/>
    </source>
</evidence>